<dbReference type="AlphaFoldDB" id="A0A6I4W9I6"/>
<dbReference type="Pfam" id="PF01844">
    <property type="entry name" value="HNH"/>
    <property type="match status" value="1"/>
</dbReference>
<dbReference type="InterPro" id="IPR003615">
    <property type="entry name" value="HNH_nuc"/>
</dbReference>
<dbReference type="GO" id="GO:0003676">
    <property type="term" value="F:nucleic acid binding"/>
    <property type="evidence" value="ECO:0007669"/>
    <property type="project" value="InterPro"/>
</dbReference>
<dbReference type="GO" id="GO:0004519">
    <property type="term" value="F:endonuclease activity"/>
    <property type="evidence" value="ECO:0007669"/>
    <property type="project" value="InterPro"/>
</dbReference>
<organism evidence="2 3">
    <name type="scientific">Actinomadura rayongensis</name>
    <dbReference type="NCBI Taxonomy" id="1429076"/>
    <lineage>
        <taxon>Bacteria</taxon>
        <taxon>Bacillati</taxon>
        <taxon>Actinomycetota</taxon>
        <taxon>Actinomycetes</taxon>
        <taxon>Streptosporangiales</taxon>
        <taxon>Thermomonosporaceae</taxon>
        <taxon>Actinomadura</taxon>
    </lineage>
</organism>
<dbReference type="InterPro" id="IPR058813">
    <property type="entry name" value="DNA-SBD_ScoMcrA"/>
</dbReference>
<evidence type="ECO:0000313" key="3">
    <source>
        <dbReference type="Proteomes" id="UP000431901"/>
    </source>
</evidence>
<dbReference type="Pfam" id="PF26340">
    <property type="entry name" value="DNA-SBD_ScoMcrA"/>
    <property type="match status" value="1"/>
</dbReference>
<dbReference type="EMBL" id="WUTW01000002">
    <property type="protein sequence ID" value="MXQ65440.1"/>
    <property type="molecule type" value="Genomic_DNA"/>
</dbReference>
<dbReference type="CDD" id="cd00085">
    <property type="entry name" value="HNHc"/>
    <property type="match status" value="1"/>
</dbReference>
<comment type="caution">
    <text evidence="2">The sequence shown here is derived from an EMBL/GenBank/DDBJ whole genome shotgun (WGS) entry which is preliminary data.</text>
</comment>
<proteinExistence type="predicted"/>
<reference evidence="2 3" key="1">
    <citation type="submission" date="2019-12" db="EMBL/GenBank/DDBJ databases">
        <title>Nocardia macrotermitis sp. nov. and Nocardia aurantia sp. nov., isolated from the gut of the fungus growing-termite Macrotermes natalensis.</title>
        <authorList>
            <person name="Christine B."/>
            <person name="Rene B."/>
        </authorList>
    </citation>
    <scope>NUCLEOTIDE SEQUENCE [LARGE SCALE GENOMIC DNA]</scope>
    <source>
        <strain evidence="2 3">DSM 102126</strain>
    </source>
</reference>
<dbReference type="GO" id="GO:0008270">
    <property type="term" value="F:zinc ion binding"/>
    <property type="evidence" value="ECO:0007669"/>
    <property type="project" value="InterPro"/>
</dbReference>
<feature type="domain" description="HNH nuclease" evidence="1">
    <location>
        <begin position="296"/>
        <end position="357"/>
    </location>
</feature>
<dbReference type="Gene3D" id="1.10.30.50">
    <property type="match status" value="1"/>
</dbReference>
<protein>
    <recommendedName>
        <fullName evidence="1">HNH nuclease domain-containing protein</fullName>
    </recommendedName>
</protein>
<sequence length="390" mass="43129">MDLSPITRAAVLDAVAECDRVGRRRFLEQYGFDPARQYFLEYDGRLYDSKAIVGVAYGHATGRPLRAGEFSGGRATVGRVLGRLGFHVTDEPTTPVEQVIDRVRRLRVASTPDGPALHQPITLLWALGRAAQGRPRLVSWQEARPELRALLGEYGRQASRAQPEYPLLALARTDLWEITGYEGTVPPAHGEPGPWMDEQNPLNGLAVWVYELVTSSPEARTAVLDAVADRFFDGSPPDGLLYDVGLPRVSLPGPQQDDGAVEKYLRMCLRIEDAEARGDHDQTVRTAREQPVRSRSARDAVLLRSGGRCENPRCTGQPQDVTAAGEPLLEVDHVEERAGGGRDHPVQMIALCPNCHAVKTRGRTREVLRVVLAYEARERHLSWTNRAANT</sequence>
<evidence type="ECO:0000259" key="1">
    <source>
        <dbReference type="SMART" id="SM00507"/>
    </source>
</evidence>
<dbReference type="Proteomes" id="UP000431901">
    <property type="component" value="Unassembled WGS sequence"/>
</dbReference>
<dbReference type="Pfam" id="PF26345">
    <property type="entry name" value="ScoMcrA_N"/>
    <property type="match status" value="1"/>
</dbReference>
<dbReference type="SMART" id="SM00507">
    <property type="entry name" value="HNHc"/>
    <property type="match status" value="1"/>
</dbReference>
<keyword evidence="3" id="KW-1185">Reference proteome</keyword>
<accession>A0A6I4W9I6</accession>
<gene>
    <name evidence="2" type="ORF">GQ466_15520</name>
</gene>
<evidence type="ECO:0000313" key="2">
    <source>
        <dbReference type="EMBL" id="MXQ65440.1"/>
    </source>
</evidence>
<dbReference type="OrthoDB" id="9802640at2"/>
<name>A0A6I4W9I6_9ACTN</name>
<dbReference type="InterPro" id="IPR002711">
    <property type="entry name" value="HNH"/>
</dbReference>
<dbReference type="RefSeq" id="WP_161103538.1">
    <property type="nucleotide sequence ID" value="NZ_JBHLYI010000022.1"/>
</dbReference>
<dbReference type="InterPro" id="IPR058807">
    <property type="entry name" value="ScoMcrA_N"/>
</dbReference>